<gene>
    <name evidence="2" type="ORF">TPAB3V08_LOCUS1465</name>
</gene>
<sequence>MAAMVIVLDKGEVIEFDTPEALLQDRNSVFYGMAKDAGLCFLVFYLNISYSIITKERTKAIINRTQDPVTHLLIHDCEKRNSHFTDGTLFSAAEGTMSDESVEVLTKNDLQRLLRPKLGDNVSVEKFTTKPLTKPGENYGSNILAVDVVTQPGNIPLSLVAKLVPISIYLRELFDCQVTVRKELDLYLLVSPEYEKIQIEAKVPRNKMLDIFPVCYGGRATRDKDFGQLADDGAVLLLENLKPLGYQMGDRITGFDIMHTRFVLSQLARFHATALAIKIKKPRVFKETVLRACAKFRLGPIKKEDRDKWIKTTMAAIKDIPACTQFLDKIQQTLTQAIENNANAVMPPVREPFATIAHCDFWTNNMMFTYDSQNKIDTKEVLKVPTKLKIVDFQVLAYTSPVKDLIFFLYSSTQEEELGCDVEPFSHDKFMAEVNLFAPTELGHILIMTQIVCTPQEEPFLKESECNSRNTEESKAWRGLHSPGGPRIHVHTQFKKFGNVQLPPSLGGGGGMGMLPILGGGGGTGLNMGRGGLLMHLLLGVVFEGKLQKELFCVFVPVSPELSLRLLHLPAGHLRHEITLHSLLVQKNYLN</sequence>
<dbReference type="PANTHER" id="PTHR11012">
    <property type="entry name" value="PROTEIN KINASE-LIKE DOMAIN-CONTAINING"/>
    <property type="match status" value="1"/>
</dbReference>
<dbReference type="SMART" id="SM00587">
    <property type="entry name" value="CHK"/>
    <property type="match status" value="1"/>
</dbReference>
<evidence type="ECO:0000313" key="2">
    <source>
        <dbReference type="EMBL" id="CAG2054437.1"/>
    </source>
</evidence>
<name>A0ABN7NMP3_TIMPD</name>
<dbReference type="Gene3D" id="3.90.1200.10">
    <property type="match status" value="1"/>
</dbReference>
<evidence type="ECO:0000313" key="3">
    <source>
        <dbReference type="Proteomes" id="UP001153148"/>
    </source>
</evidence>
<dbReference type="PANTHER" id="PTHR11012:SF55">
    <property type="entry name" value="BHLH DOMAIN-CONTAINING PROTEIN"/>
    <property type="match status" value="1"/>
</dbReference>
<reference evidence="2" key="1">
    <citation type="submission" date="2021-03" db="EMBL/GenBank/DDBJ databases">
        <authorList>
            <person name="Tran Van P."/>
        </authorList>
    </citation>
    <scope>NUCLEOTIDE SEQUENCE</scope>
</reference>
<dbReference type="SUPFAM" id="SSF56112">
    <property type="entry name" value="Protein kinase-like (PK-like)"/>
    <property type="match status" value="1"/>
</dbReference>
<accession>A0ABN7NMP3</accession>
<dbReference type="Pfam" id="PF02958">
    <property type="entry name" value="EcKL"/>
    <property type="match status" value="1"/>
</dbReference>
<dbReference type="EMBL" id="CAJPIN010001322">
    <property type="protein sequence ID" value="CAG2054437.1"/>
    <property type="molecule type" value="Genomic_DNA"/>
</dbReference>
<dbReference type="InterPro" id="IPR011009">
    <property type="entry name" value="Kinase-like_dom_sf"/>
</dbReference>
<proteinExistence type="predicted"/>
<feature type="domain" description="CHK kinase-like" evidence="1">
    <location>
        <begin position="236"/>
        <end position="436"/>
    </location>
</feature>
<comment type="caution">
    <text evidence="2">The sequence shown here is derived from an EMBL/GenBank/DDBJ whole genome shotgun (WGS) entry which is preliminary data.</text>
</comment>
<dbReference type="Proteomes" id="UP001153148">
    <property type="component" value="Unassembled WGS sequence"/>
</dbReference>
<organism evidence="2 3">
    <name type="scientific">Timema podura</name>
    <name type="common">Walking stick</name>
    <dbReference type="NCBI Taxonomy" id="61482"/>
    <lineage>
        <taxon>Eukaryota</taxon>
        <taxon>Metazoa</taxon>
        <taxon>Ecdysozoa</taxon>
        <taxon>Arthropoda</taxon>
        <taxon>Hexapoda</taxon>
        <taxon>Insecta</taxon>
        <taxon>Pterygota</taxon>
        <taxon>Neoptera</taxon>
        <taxon>Polyneoptera</taxon>
        <taxon>Phasmatodea</taxon>
        <taxon>Timematodea</taxon>
        <taxon>Timematoidea</taxon>
        <taxon>Timematidae</taxon>
        <taxon>Timema</taxon>
    </lineage>
</organism>
<protein>
    <recommendedName>
        <fullName evidence="1">CHK kinase-like domain-containing protein</fullName>
    </recommendedName>
</protein>
<dbReference type="InterPro" id="IPR015897">
    <property type="entry name" value="CHK_kinase-like"/>
</dbReference>
<keyword evidence="3" id="KW-1185">Reference proteome</keyword>
<dbReference type="InterPro" id="IPR004119">
    <property type="entry name" value="EcKL"/>
</dbReference>
<evidence type="ECO:0000259" key="1">
    <source>
        <dbReference type="SMART" id="SM00587"/>
    </source>
</evidence>